<organism evidence="2 3">
    <name type="scientific">Limosa lapponica baueri</name>
    <dbReference type="NCBI Taxonomy" id="1758121"/>
    <lineage>
        <taxon>Eukaryota</taxon>
        <taxon>Metazoa</taxon>
        <taxon>Chordata</taxon>
        <taxon>Craniata</taxon>
        <taxon>Vertebrata</taxon>
        <taxon>Euteleostomi</taxon>
        <taxon>Archelosauria</taxon>
        <taxon>Archosauria</taxon>
        <taxon>Dinosauria</taxon>
        <taxon>Saurischia</taxon>
        <taxon>Theropoda</taxon>
        <taxon>Coelurosauria</taxon>
        <taxon>Aves</taxon>
        <taxon>Neognathae</taxon>
        <taxon>Neoaves</taxon>
        <taxon>Charadriiformes</taxon>
        <taxon>Scolopacidae</taxon>
        <taxon>Limosa</taxon>
    </lineage>
</organism>
<keyword evidence="3" id="KW-1185">Reference proteome</keyword>
<reference evidence="3" key="1">
    <citation type="submission" date="2017-11" db="EMBL/GenBank/DDBJ databases">
        <authorList>
            <person name="Lima N.C."/>
            <person name="Parody-Merino A.M."/>
            <person name="Battley P.F."/>
            <person name="Fidler A.E."/>
            <person name="Prosdocimi F."/>
        </authorList>
    </citation>
    <scope>NUCLEOTIDE SEQUENCE [LARGE SCALE GENOMIC DNA]</scope>
</reference>
<evidence type="ECO:0000313" key="3">
    <source>
        <dbReference type="Proteomes" id="UP000233556"/>
    </source>
</evidence>
<evidence type="ECO:0000256" key="1">
    <source>
        <dbReference type="SAM" id="MobiDB-lite"/>
    </source>
</evidence>
<feature type="region of interest" description="Disordered" evidence="1">
    <location>
        <begin position="1"/>
        <end position="67"/>
    </location>
</feature>
<dbReference type="AlphaFoldDB" id="A0A2I0TN93"/>
<sequence length="100" mass="12024">MPRLHPEALSNSNMGERDPSTPVCSSPFLHARQKKRKEKKRKRKERGGKKPQNLRFKKRGEKKKKEKSNYKEYISLYCGKKNKYYIKNECHRDKIHPRPN</sequence>
<evidence type="ECO:0000313" key="2">
    <source>
        <dbReference type="EMBL" id="PKU35291.1"/>
    </source>
</evidence>
<name>A0A2I0TN93_LIMLA</name>
<proteinExistence type="predicted"/>
<feature type="compositionally biased region" description="Basic residues" evidence="1">
    <location>
        <begin position="31"/>
        <end position="49"/>
    </location>
</feature>
<dbReference type="Proteomes" id="UP000233556">
    <property type="component" value="Unassembled WGS sequence"/>
</dbReference>
<dbReference type="EMBL" id="KZ508370">
    <property type="protein sequence ID" value="PKU35291.1"/>
    <property type="molecule type" value="Genomic_DNA"/>
</dbReference>
<reference evidence="3" key="2">
    <citation type="submission" date="2017-12" db="EMBL/GenBank/DDBJ databases">
        <title>Genome sequence of the Bar-tailed Godwit (Limosa lapponica baueri).</title>
        <authorList>
            <person name="Lima N.C.B."/>
            <person name="Parody-Merino A.M."/>
            <person name="Battley P.F."/>
            <person name="Fidler A.E."/>
            <person name="Prosdocimi F."/>
        </authorList>
    </citation>
    <scope>NUCLEOTIDE SEQUENCE [LARGE SCALE GENOMIC DNA]</scope>
</reference>
<gene>
    <name evidence="2" type="ORF">llap_14405</name>
</gene>
<feature type="compositionally biased region" description="Basic residues" evidence="1">
    <location>
        <begin position="55"/>
        <end position="66"/>
    </location>
</feature>
<protein>
    <submittedName>
        <fullName evidence="2">Uncharacterized protein</fullName>
    </submittedName>
</protein>
<accession>A0A2I0TN93</accession>